<reference evidence="1 2" key="1">
    <citation type="submission" date="2018-02" db="EMBL/GenBank/DDBJ databases">
        <title>Genomic Encyclopedia of Archaeal and Bacterial Type Strains, Phase II (KMG-II): from individual species to whole genera.</title>
        <authorList>
            <person name="Goeker M."/>
        </authorList>
    </citation>
    <scope>NUCLEOTIDE SEQUENCE [LARGE SCALE GENOMIC DNA]</scope>
    <source>
        <strain evidence="1 2">DSM 16809</strain>
    </source>
</reference>
<evidence type="ECO:0000313" key="1">
    <source>
        <dbReference type="EMBL" id="PPK95562.1"/>
    </source>
</evidence>
<keyword evidence="2" id="KW-1185">Reference proteome</keyword>
<comment type="caution">
    <text evidence="1">The sequence shown here is derived from an EMBL/GenBank/DDBJ whole genome shotgun (WGS) entry which is preliminary data.</text>
</comment>
<dbReference type="AlphaFoldDB" id="A0A2S6IMT1"/>
<dbReference type="Proteomes" id="UP000239002">
    <property type="component" value="Unassembled WGS sequence"/>
</dbReference>
<organism evidence="1 2">
    <name type="scientific">Nonlabens xylanidelens</name>
    <dbReference type="NCBI Taxonomy" id="191564"/>
    <lineage>
        <taxon>Bacteria</taxon>
        <taxon>Pseudomonadati</taxon>
        <taxon>Bacteroidota</taxon>
        <taxon>Flavobacteriia</taxon>
        <taxon>Flavobacteriales</taxon>
        <taxon>Flavobacteriaceae</taxon>
        <taxon>Nonlabens</taxon>
    </lineage>
</organism>
<protein>
    <submittedName>
        <fullName evidence="1">Uncharacterized protein</fullName>
    </submittedName>
</protein>
<sequence>MKNSIFIIGILILCASCSTSKMTTASWKSDGFDNQTIDKILVYANTDDQKLQKEFEDQTAQILIKEGIFTYKMHDIFPDIVYKEVRTQEEIAAFVEDCKEKQISKILFATKKSQTVDTVMSKSLHNYMNGLHTLSLERYNEDEPEYDTKQVTTYVIEAAVYDINEPSQNAPIATTSVTATDPKSLDKIKDQLLKSIKQLFNK</sequence>
<dbReference type="OrthoDB" id="1144921at2"/>
<gene>
    <name evidence="1" type="ORF">LY01_01152</name>
</gene>
<proteinExistence type="predicted"/>
<evidence type="ECO:0000313" key="2">
    <source>
        <dbReference type="Proteomes" id="UP000239002"/>
    </source>
</evidence>
<dbReference type="EMBL" id="PTJE01000002">
    <property type="protein sequence ID" value="PPK95562.1"/>
    <property type="molecule type" value="Genomic_DNA"/>
</dbReference>
<dbReference type="RefSeq" id="WP_146080370.1">
    <property type="nucleotide sequence ID" value="NZ_MQVW01000002.1"/>
</dbReference>
<name>A0A2S6IMT1_9FLAO</name>
<accession>A0A2S6IMT1</accession>